<dbReference type="InterPro" id="IPR017946">
    <property type="entry name" value="PLC-like_Pdiesterase_TIM-brl"/>
</dbReference>
<dbReference type="STRING" id="1387277.SAMN06295998_10352"/>
<dbReference type="GO" id="GO:0006629">
    <property type="term" value="P:lipid metabolic process"/>
    <property type="evidence" value="ECO:0007669"/>
    <property type="project" value="InterPro"/>
</dbReference>
<evidence type="ECO:0000313" key="2">
    <source>
        <dbReference type="EMBL" id="SMC60622.1"/>
    </source>
</evidence>
<evidence type="ECO:0000313" key="3">
    <source>
        <dbReference type="Proteomes" id="UP000192330"/>
    </source>
</evidence>
<dbReference type="Gene3D" id="3.20.20.190">
    <property type="entry name" value="Phosphatidylinositol (PI) phosphodiesterase"/>
    <property type="match status" value="1"/>
</dbReference>
<dbReference type="EMBL" id="FWYD01000003">
    <property type="protein sequence ID" value="SMC60622.1"/>
    <property type="molecule type" value="Genomic_DNA"/>
</dbReference>
<organism evidence="2 3">
    <name type="scientific">Primorskyibacter flagellatus</name>
    <dbReference type="NCBI Taxonomy" id="1387277"/>
    <lineage>
        <taxon>Bacteria</taxon>
        <taxon>Pseudomonadati</taxon>
        <taxon>Pseudomonadota</taxon>
        <taxon>Alphaproteobacteria</taxon>
        <taxon>Rhodobacterales</taxon>
        <taxon>Roseobacteraceae</taxon>
        <taxon>Primorskyibacter</taxon>
    </lineage>
</organism>
<evidence type="ECO:0000259" key="1">
    <source>
        <dbReference type="PROSITE" id="PS51704"/>
    </source>
</evidence>
<reference evidence="2 3" key="1">
    <citation type="submission" date="2017-04" db="EMBL/GenBank/DDBJ databases">
        <authorList>
            <person name="Afonso C.L."/>
            <person name="Miller P.J."/>
            <person name="Scott M.A."/>
            <person name="Spackman E."/>
            <person name="Goraichik I."/>
            <person name="Dimitrov K.M."/>
            <person name="Suarez D.L."/>
            <person name="Swayne D.E."/>
        </authorList>
    </citation>
    <scope>NUCLEOTIDE SEQUENCE [LARGE SCALE GENOMIC DNA]</scope>
    <source>
        <strain evidence="2 3">CGMCC 1.12644</strain>
    </source>
</reference>
<dbReference type="PANTHER" id="PTHR46211">
    <property type="entry name" value="GLYCEROPHOSPHORYL DIESTER PHOSPHODIESTERASE"/>
    <property type="match status" value="1"/>
</dbReference>
<dbReference type="Pfam" id="PF03009">
    <property type="entry name" value="GDPD"/>
    <property type="match status" value="1"/>
</dbReference>
<keyword evidence="3" id="KW-1185">Reference proteome</keyword>
<dbReference type="Proteomes" id="UP000192330">
    <property type="component" value="Unassembled WGS sequence"/>
</dbReference>
<dbReference type="InterPro" id="IPR030395">
    <property type="entry name" value="GP_PDE_dom"/>
</dbReference>
<dbReference type="GO" id="GO:0008081">
    <property type="term" value="F:phosphoric diester hydrolase activity"/>
    <property type="evidence" value="ECO:0007669"/>
    <property type="project" value="InterPro"/>
</dbReference>
<name>A0A1W2AJC5_9RHOB</name>
<dbReference type="PROSITE" id="PS51704">
    <property type="entry name" value="GP_PDE"/>
    <property type="match status" value="1"/>
</dbReference>
<gene>
    <name evidence="2" type="ORF">SAMN06295998_10352</name>
</gene>
<accession>A0A1W2AJC5</accession>
<protein>
    <submittedName>
        <fullName evidence="2">Glycerophosphoryl diester phosphodiesterase</fullName>
    </submittedName>
</protein>
<proteinExistence type="predicted"/>
<sequence>MRPLPSAFLDRPIAHRGLHGLSAGQPENSLSAFEAAISAGYGIELDLQLSADGVAMVFHDYALGRLTGAQGALATRTAAELGRIPLKDGEGACIPTLAEVLAQVAGRVPLLIELKDQDGALGPKIGALEAAVAQDLHAYQGAAALMSFNPHSIIALAKLAPQRPRGLTTCAFDAEDWKLVPAARRTELRLIVDYDRADCCFVSHDRNDLTAPRVAALAEDGAAILCWTVRSAQQESAAREIAHNITFEGYLA</sequence>
<dbReference type="OrthoDB" id="384721at2"/>
<dbReference type="PANTHER" id="PTHR46211:SF1">
    <property type="entry name" value="GLYCEROPHOSPHODIESTER PHOSPHODIESTERASE, CYTOPLASMIC"/>
    <property type="match status" value="1"/>
</dbReference>
<dbReference type="SUPFAM" id="SSF51695">
    <property type="entry name" value="PLC-like phosphodiesterases"/>
    <property type="match status" value="1"/>
</dbReference>
<feature type="domain" description="GP-PDE" evidence="1">
    <location>
        <begin position="10"/>
        <end position="252"/>
    </location>
</feature>
<dbReference type="AlphaFoldDB" id="A0A1W2AJC5"/>